<dbReference type="Pfam" id="PF23019">
    <property type="entry name" value="DUF7033"/>
    <property type="match status" value="1"/>
</dbReference>
<evidence type="ECO:0000313" key="3">
    <source>
        <dbReference type="Proteomes" id="UP000672657"/>
    </source>
</evidence>
<comment type="caution">
    <text evidence="2">The sequence shown here is derived from an EMBL/GenBank/DDBJ whole genome shotgun (WGS) entry which is preliminary data.</text>
</comment>
<evidence type="ECO:0000259" key="1">
    <source>
        <dbReference type="Pfam" id="PF23019"/>
    </source>
</evidence>
<feature type="domain" description="DUF7033" evidence="1">
    <location>
        <begin position="164"/>
        <end position="251"/>
    </location>
</feature>
<dbReference type="InterPro" id="IPR054297">
    <property type="entry name" value="DUF7033"/>
</dbReference>
<name>A0ABN7PY03_9BURK</name>
<keyword evidence="3" id="KW-1185">Reference proteome</keyword>
<gene>
    <name evidence="2" type="ORF">LMG26411_02122</name>
</gene>
<accession>A0ABN7PY03</accession>
<dbReference type="EMBL" id="CAJPVI010000010">
    <property type="protein sequence ID" value="CAG2141806.1"/>
    <property type="molecule type" value="Genomic_DNA"/>
</dbReference>
<reference evidence="2 3" key="1">
    <citation type="submission" date="2021-03" db="EMBL/GenBank/DDBJ databases">
        <authorList>
            <person name="Peeters C."/>
        </authorList>
    </citation>
    <scope>NUCLEOTIDE SEQUENCE [LARGE SCALE GENOMIC DNA]</scope>
    <source>
        <strain evidence="2 3">LMG 26411</strain>
    </source>
</reference>
<dbReference type="Gene3D" id="3.20.20.370">
    <property type="entry name" value="Glycoside hydrolase/deacetylase"/>
    <property type="match status" value="1"/>
</dbReference>
<organism evidence="2 3">
    <name type="scientific">Cupriavidus numazuensis</name>
    <dbReference type="NCBI Taxonomy" id="221992"/>
    <lineage>
        <taxon>Bacteria</taxon>
        <taxon>Pseudomonadati</taxon>
        <taxon>Pseudomonadota</taxon>
        <taxon>Betaproteobacteria</taxon>
        <taxon>Burkholderiales</taxon>
        <taxon>Burkholderiaceae</taxon>
        <taxon>Cupriavidus</taxon>
    </lineage>
</organism>
<dbReference type="CDD" id="cd10931">
    <property type="entry name" value="CE4_u7"/>
    <property type="match status" value="1"/>
</dbReference>
<proteinExistence type="predicted"/>
<dbReference type="InterPro" id="IPR011330">
    <property type="entry name" value="Glyco_hydro/deAcase_b/a-brl"/>
</dbReference>
<protein>
    <recommendedName>
        <fullName evidence="1">DUF7033 domain-containing protein</fullName>
    </recommendedName>
</protein>
<dbReference type="Proteomes" id="UP000672657">
    <property type="component" value="Unassembled WGS sequence"/>
</dbReference>
<dbReference type="SUPFAM" id="SSF88713">
    <property type="entry name" value="Glycoside hydrolase/deacetylase"/>
    <property type="match status" value="1"/>
</dbReference>
<evidence type="ECO:0000313" key="2">
    <source>
        <dbReference type="EMBL" id="CAG2141806.1"/>
    </source>
</evidence>
<sequence length="513" mass="58291">MGAMWRQTASRSSTSSLAMENVRNLRQVFASPVPIRRDRVADVPDERQLQRSARHGGVRAARMQEPILSWLRQILAERFGHRFLLRDDGNGYVSLGIADDPRVIEIASTPGQFIDGDGGSDLCHGTWDAALEGWQPAIAGVLPAPGLAGVSGPLIERTAGGYRVHYDILGFAYWMLTRQEEVGRSDLDEHGRFPATASHAFRHGYLERPVVDEWLHVLGQVMGRLWPTLPLARHHYRLCVSHDVDMPSRYGFVRAKTMLRRMAADVLKHRDFHSALTAPRFWRGTRSTLHPDDPANTFDWIMSLSEFQGISSAFYFICGRTHPDRDADYEPEHPAIRHLMRRIHLRGHEIGLHPSYNTYLAPASLQREATRLKRVCAEEGIEQPAWGGRMHFLRWEQPTTLRYWEDAGMDYDSTLGYADRPGFRCGTCFEYPAFDPVARHALKIRVRPLIAMECTIIAQRYMNLGLGDTARAKFTELVGRCKAVNGTFTLLWHNAELCTPAHRALYRDVLAQF</sequence>